<gene>
    <name evidence="2" type="ORF">KQX54_012204</name>
</gene>
<protein>
    <submittedName>
        <fullName evidence="2">Uncharacterized protein</fullName>
    </submittedName>
</protein>
<feature type="signal peptide" evidence="1">
    <location>
        <begin position="1"/>
        <end position="18"/>
    </location>
</feature>
<reference evidence="2 3" key="1">
    <citation type="journal article" date="2021" name="J. Hered.">
        <title>A chromosome-level genome assembly of the parasitoid wasp, Cotesia glomerata (Hymenoptera: Braconidae).</title>
        <authorList>
            <person name="Pinto B.J."/>
            <person name="Weis J.J."/>
            <person name="Gamble T."/>
            <person name="Ode P.J."/>
            <person name="Paul R."/>
            <person name="Zaspel J.M."/>
        </authorList>
    </citation>
    <scope>NUCLEOTIDE SEQUENCE [LARGE SCALE GENOMIC DNA]</scope>
    <source>
        <strain evidence="2">CgM1</strain>
    </source>
</reference>
<keyword evidence="1" id="KW-0732">Signal</keyword>
<keyword evidence="3" id="KW-1185">Reference proteome</keyword>
<name>A0AAV7I7Y4_COTGL</name>
<organism evidence="2 3">
    <name type="scientific">Cotesia glomerata</name>
    <name type="common">Lepidopteran parasitic wasp</name>
    <name type="synonym">Apanteles glomeratus</name>
    <dbReference type="NCBI Taxonomy" id="32391"/>
    <lineage>
        <taxon>Eukaryota</taxon>
        <taxon>Metazoa</taxon>
        <taxon>Ecdysozoa</taxon>
        <taxon>Arthropoda</taxon>
        <taxon>Hexapoda</taxon>
        <taxon>Insecta</taxon>
        <taxon>Pterygota</taxon>
        <taxon>Neoptera</taxon>
        <taxon>Endopterygota</taxon>
        <taxon>Hymenoptera</taxon>
        <taxon>Apocrita</taxon>
        <taxon>Ichneumonoidea</taxon>
        <taxon>Braconidae</taxon>
        <taxon>Microgastrinae</taxon>
        <taxon>Cotesia</taxon>
    </lineage>
</organism>
<dbReference type="Gene3D" id="2.40.128.20">
    <property type="match status" value="1"/>
</dbReference>
<proteinExistence type="predicted"/>
<feature type="chain" id="PRO_5043630705" evidence="1">
    <location>
        <begin position="19"/>
        <end position="178"/>
    </location>
</feature>
<evidence type="ECO:0000313" key="2">
    <source>
        <dbReference type="EMBL" id="KAH0554671.1"/>
    </source>
</evidence>
<dbReference type="EMBL" id="JAHXZJ010001119">
    <property type="protein sequence ID" value="KAH0554671.1"/>
    <property type="molecule type" value="Genomic_DNA"/>
</dbReference>
<dbReference type="SUPFAM" id="SSF50814">
    <property type="entry name" value="Lipocalins"/>
    <property type="match status" value="1"/>
</dbReference>
<dbReference type="AlphaFoldDB" id="A0AAV7I7Y4"/>
<accession>A0AAV7I7Y4</accession>
<dbReference type="Proteomes" id="UP000826195">
    <property type="component" value="Unassembled WGS sequence"/>
</dbReference>
<evidence type="ECO:0000313" key="3">
    <source>
        <dbReference type="Proteomes" id="UP000826195"/>
    </source>
</evidence>
<dbReference type="CDD" id="cd00301">
    <property type="entry name" value="lipocalin_FABP"/>
    <property type="match status" value="1"/>
</dbReference>
<dbReference type="InterPro" id="IPR012674">
    <property type="entry name" value="Calycin"/>
</dbReference>
<sequence>MLRVLIINFLILIPLVLSQQPGRCPIISGVSFNPYTAAGFWYRNRLSSNGFDNKLTCETILFSPLDRSNYTIKMDSISTITNTKSSVVVEGNANGNTYKYHVPLLGEIDIDAYVLGTDDNRWRILWGCMNHGNTHTEVARVYTRQRIPDEDELERFIDQSFKRWGLQKPKFTKIDQNC</sequence>
<comment type="caution">
    <text evidence="2">The sequence shown here is derived from an EMBL/GenBank/DDBJ whole genome shotgun (WGS) entry which is preliminary data.</text>
</comment>
<evidence type="ECO:0000256" key="1">
    <source>
        <dbReference type="SAM" id="SignalP"/>
    </source>
</evidence>